<evidence type="ECO:0000313" key="2">
    <source>
        <dbReference type="EMBL" id="GAA4503873.1"/>
    </source>
</evidence>
<keyword evidence="3" id="KW-1185">Reference proteome</keyword>
<proteinExistence type="predicted"/>
<dbReference type="Proteomes" id="UP001501321">
    <property type="component" value="Unassembled WGS sequence"/>
</dbReference>
<protein>
    <submittedName>
        <fullName evidence="2">DUF1923 family maltosyltransferase</fullName>
    </submittedName>
</protein>
<dbReference type="SMART" id="SM00642">
    <property type="entry name" value="Aamy"/>
    <property type="match status" value="1"/>
</dbReference>
<evidence type="ECO:0000313" key="3">
    <source>
        <dbReference type="Proteomes" id="UP001501321"/>
    </source>
</evidence>
<feature type="domain" description="Glycosyl hydrolase family 13 catalytic" evidence="1">
    <location>
        <begin position="14"/>
        <end position="480"/>
    </location>
</feature>
<sequence>MEQPLNLDNSVIYTTLVRYSAAWNYDGSGNWQSGTFLRMLWLLPMLQKMGVNILYLLPVTRNSDLNRKGDLGSPYAIADYFSLDPALHDPLLDGLTDLCLDDELALLIAGCHRLGIRVVHDFIPRVTAMNNELVKQHPDWIYWIRREALPGFAPPEVPGLDPFTECTPERLERLYQAPATASHLAKFSLAPNRLDPELWQRLQAQAEADGSELITLVEEQMGIVPAPAHSDWINDVQPVWTDIAFLRLYLDVHPAARPYLPDHQPPYVLFDTIKCNRFPGDEPNEPLWQWLEDAVAYQMKRYGFDGFRIDIGHTLPPSLLQRLIDRMHDGSAHPLIISEDLFNRNHEQARATGYNIMLGSGWNVMADATHERLFTYLRELADLKIHVFACTETPDTPRITSRPGGKALAQALTLFNGVLPNGIPFINTGLEVNELQPLNCGLADNTDGADIPRAFFNRMQIAWQGNHDMYALLCRIAQLRERFASLLSPRHFVLLAAPAPVLLFGYRRESEHLMLAVNLDPQQAHTVDWAHLCPELSGRTERLLDSRQAESPVITGCPAQLAPLQAVLLWHP</sequence>
<dbReference type="SUPFAM" id="SSF51445">
    <property type="entry name" value="(Trans)glycosidases"/>
    <property type="match status" value="1"/>
</dbReference>
<dbReference type="InterPro" id="IPR006047">
    <property type="entry name" value="GH13_cat_dom"/>
</dbReference>
<comment type="caution">
    <text evidence="2">The sequence shown here is derived from an EMBL/GenBank/DDBJ whole genome shotgun (WGS) entry which is preliminary data.</text>
</comment>
<dbReference type="EMBL" id="BAABFC010000028">
    <property type="protein sequence ID" value="GAA4503873.1"/>
    <property type="molecule type" value="Genomic_DNA"/>
</dbReference>
<organism evidence="2 3">
    <name type="scientific">Pseudaeromonas paramecii</name>
    <dbReference type="NCBI Taxonomy" id="2138166"/>
    <lineage>
        <taxon>Bacteria</taxon>
        <taxon>Pseudomonadati</taxon>
        <taxon>Pseudomonadota</taxon>
        <taxon>Gammaproteobacteria</taxon>
        <taxon>Aeromonadales</taxon>
        <taxon>Aeromonadaceae</taxon>
        <taxon>Pseudaeromonas</taxon>
    </lineage>
</organism>
<dbReference type="PANTHER" id="PTHR10357:SF179">
    <property type="entry name" value="NEUTRAL AND BASIC AMINO ACID TRANSPORT PROTEIN RBAT"/>
    <property type="match status" value="1"/>
</dbReference>
<reference evidence="3" key="1">
    <citation type="journal article" date="2019" name="Int. J. Syst. Evol. Microbiol.">
        <title>The Global Catalogue of Microorganisms (GCM) 10K type strain sequencing project: providing services to taxonomists for standard genome sequencing and annotation.</title>
        <authorList>
            <consortium name="The Broad Institute Genomics Platform"/>
            <consortium name="The Broad Institute Genome Sequencing Center for Infectious Disease"/>
            <person name="Wu L."/>
            <person name="Ma J."/>
        </authorList>
    </citation>
    <scope>NUCLEOTIDE SEQUENCE [LARGE SCALE GENOMIC DNA]</scope>
    <source>
        <strain evidence="3">JCM 32226</strain>
    </source>
</reference>
<name>A0ABP8QJV3_9GAMM</name>
<evidence type="ECO:0000259" key="1">
    <source>
        <dbReference type="SMART" id="SM00642"/>
    </source>
</evidence>
<dbReference type="PANTHER" id="PTHR10357">
    <property type="entry name" value="ALPHA-AMYLASE FAMILY MEMBER"/>
    <property type="match status" value="1"/>
</dbReference>
<gene>
    <name evidence="2" type="ORF">GCM10023095_30800</name>
</gene>
<dbReference type="Gene3D" id="3.20.20.80">
    <property type="entry name" value="Glycosidases"/>
    <property type="match status" value="1"/>
</dbReference>
<dbReference type="InterPro" id="IPR017853">
    <property type="entry name" value="GH"/>
</dbReference>
<accession>A0ABP8QJV3</accession>